<comment type="caution">
    <text evidence="1">The sequence shown here is derived from an EMBL/GenBank/DDBJ whole genome shotgun (WGS) entry which is preliminary data.</text>
</comment>
<dbReference type="AlphaFoldDB" id="A0A8J2YH07"/>
<evidence type="ECO:0000313" key="1">
    <source>
        <dbReference type="EMBL" id="GGE39495.1"/>
    </source>
</evidence>
<proteinExistence type="predicted"/>
<dbReference type="EMBL" id="BMCP01000002">
    <property type="protein sequence ID" value="GGE39495.1"/>
    <property type="molecule type" value="Genomic_DNA"/>
</dbReference>
<gene>
    <name evidence="1" type="ORF">GCM10007276_16040</name>
</gene>
<sequence length="120" mass="13595">MAIDGYDPVSYFTDEKPRPGSPLYEFVWRDAVWRFANEGNLAAFKAHPDVYAPRFGGFDPNGVARGLLVKGDSHVFAMSDMDKRLYLFSNEDSRRTFISDQDLAAKANSMWQELVVKVVP</sequence>
<protein>
    <submittedName>
        <fullName evidence="1">Uncharacterized protein</fullName>
    </submittedName>
</protein>
<reference evidence="1" key="2">
    <citation type="submission" date="2020-09" db="EMBL/GenBank/DDBJ databases">
        <authorList>
            <person name="Sun Q."/>
            <person name="Sedlacek I."/>
        </authorList>
    </citation>
    <scope>NUCLEOTIDE SEQUENCE</scope>
    <source>
        <strain evidence="1">CCM 7684</strain>
    </source>
</reference>
<accession>A0A8J2YH07</accession>
<organism evidence="1 2">
    <name type="scientific">Agaricicola taiwanensis</name>
    <dbReference type="NCBI Taxonomy" id="591372"/>
    <lineage>
        <taxon>Bacteria</taxon>
        <taxon>Pseudomonadati</taxon>
        <taxon>Pseudomonadota</taxon>
        <taxon>Alphaproteobacteria</taxon>
        <taxon>Rhodobacterales</taxon>
        <taxon>Paracoccaceae</taxon>
        <taxon>Agaricicola</taxon>
    </lineage>
</organism>
<name>A0A8J2YH07_9RHOB</name>
<dbReference type="NCBIfam" id="NF041384">
    <property type="entry name" value="YHS_seleno_dom"/>
    <property type="match status" value="1"/>
</dbReference>
<reference evidence="1" key="1">
    <citation type="journal article" date="2014" name="Int. J. Syst. Evol. Microbiol.">
        <title>Complete genome sequence of Corynebacterium casei LMG S-19264T (=DSM 44701T), isolated from a smear-ripened cheese.</title>
        <authorList>
            <consortium name="US DOE Joint Genome Institute (JGI-PGF)"/>
            <person name="Walter F."/>
            <person name="Albersmeier A."/>
            <person name="Kalinowski J."/>
            <person name="Ruckert C."/>
        </authorList>
    </citation>
    <scope>NUCLEOTIDE SEQUENCE</scope>
    <source>
        <strain evidence="1">CCM 7684</strain>
    </source>
</reference>
<keyword evidence="2" id="KW-1185">Reference proteome</keyword>
<evidence type="ECO:0000313" key="2">
    <source>
        <dbReference type="Proteomes" id="UP000602745"/>
    </source>
</evidence>
<dbReference type="Proteomes" id="UP000602745">
    <property type="component" value="Unassembled WGS sequence"/>
</dbReference>